<name>D9Q251_ACIS3</name>
<dbReference type="GeneID" id="9499226"/>
<proteinExistence type="predicted"/>
<evidence type="ECO:0000256" key="1">
    <source>
        <dbReference type="ARBA" id="ARBA00022448"/>
    </source>
</evidence>
<evidence type="ECO:0000313" key="8">
    <source>
        <dbReference type="Proteomes" id="UP000000346"/>
    </source>
</evidence>
<keyword evidence="5" id="KW-0472">Membrane</keyword>
<keyword evidence="4 7" id="KW-0067">ATP-binding</keyword>
<dbReference type="NCBIfam" id="NF040933">
    <property type="entry name" value="ABC_arch_GlcV"/>
    <property type="match status" value="1"/>
</dbReference>
<accession>D9Q251</accession>
<gene>
    <name evidence="7" type="ordered locus">ASAC_0984</name>
</gene>
<dbReference type="STRING" id="666510.ASAC_0984"/>
<dbReference type="GO" id="GO:0015408">
    <property type="term" value="F:ABC-type ferric iron transporter activity"/>
    <property type="evidence" value="ECO:0007669"/>
    <property type="project" value="InterPro"/>
</dbReference>
<dbReference type="eggNOG" id="arCOG00177">
    <property type="taxonomic scope" value="Archaea"/>
</dbReference>
<dbReference type="SUPFAM" id="SSF52540">
    <property type="entry name" value="P-loop containing nucleoside triphosphate hydrolases"/>
    <property type="match status" value="1"/>
</dbReference>
<feature type="domain" description="ABC transporter" evidence="6">
    <location>
        <begin position="4"/>
        <end position="243"/>
    </location>
</feature>
<evidence type="ECO:0000256" key="3">
    <source>
        <dbReference type="ARBA" id="ARBA00022741"/>
    </source>
</evidence>
<evidence type="ECO:0000256" key="4">
    <source>
        <dbReference type="ARBA" id="ARBA00022840"/>
    </source>
</evidence>
<dbReference type="CDD" id="cd03259">
    <property type="entry name" value="ABC_Carb_Solutes_like"/>
    <property type="match status" value="1"/>
</dbReference>
<dbReference type="InterPro" id="IPR003593">
    <property type="entry name" value="AAA+_ATPase"/>
</dbReference>
<dbReference type="Gene3D" id="3.40.50.300">
    <property type="entry name" value="P-loop containing nucleotide triphosphate hydrolases"/>
    <property type="match status" value="1"/>
</dbReference>
<dbReference type="SUPFAM" id="SSF50331">
    <property type="entry name" value="MOP-like"/>
    <property type="match status" value="1"/>
</dbReference>
<dbReference type="KEGG" id="asc:ASAC_0984"/>
<keyword evidence="3" id="KW-0547">Nucleotide-binding</keyword>
<dbReference type="Gene3D" id="2.40.50.100">
    <property type="match status" value="1"/>
</dbReference>
<dbReference type="OrthoDB" id="18368at2157"/>
<dbReference type="Pfam" id="PF17847">
    <property type="entry name" value="GlcV_C_terminal"/>
    <property type="match status" value="1"/>
</dbReference>
<dbReference type="AlphaFoldDB" id="D9Q251"/>
<dbReference type="SMART" id="SM00382">
    <property type="entry name" value="AAA"/>
    <property type="match status" value="1"/>
</dbReference>
<dbReference type="InterPro" id="IPR047641">
    <property type="entry name" value="ABC_transpr_MalK/UgpC-like"/>
</dbReference>
<dbReference type="RefSeq" id="WP_013266901.1">
    <property type="nucleotide sequence ID" value="NC_014374.1"/>
</dbReference>
<dbReference type="InParanoid" id="D9Q251"/>
<dbReference type="InterPro" id="IPR053598">
    <property type="entry name" value="ABC-Glucose_import_ATPase"/>
</dbReference>
<dbReference type="PANTHER" id="PTHR43875">
    <property type="entry name" value="MALTODEXTRIN IMPORT ATP-BINDING PROTEIN MSMX"/>
    <property type="match status" value="1"/>
</dbReference>
<evidence type="ECO:0000313" key="7">
    <source>
        <dbReference type="EMBL" id="ADL19389.1"/>
    </source>
</evidence>
<keyword evidence="1" id="KW-0813">Transport</keyword>
<keyword evidence="8" id="KW-1185">Reference proteome</keyword>
<keyword evidence="2" id="KW-1003">Cell membrane</keyword>
<dbReference type="GO" id="GO:0016887">
    <property type="term" value="F:ATP hydrolysis activity"/>
    <property type="evidence" value="ECO:0007669"/>
    <property type="project" value="InterPro"/>
</dbReference>
<protein>
    <submittedName>
        <fullName evidence="7">Arabinose ABC transporter, ATP-binding protein</fullName>
    </submittedName>
</protein>
<dbReference type="InterPro" id="IPR040856">
    <property type="entry name" value="GlcV_C"/>
</dbReference>
<dbReference type="InterPro" id="IPR003439">
    <property type="entry name" value="ABC_transporter-like_ATP-bd"/>
</dbReference>
<evidence type="ECO:0000256" key="2">
    <source>
        <dbReference type="ARBA" id="ARBA00022475"/>
    </source>
</evidence>
<dbReference type="EMBL" id="CP001742">
    <property type="protein sequence ID" value="ADL19389.1"/>
    <property type="molecule type" value="Genomic_DNA"/>
</dbReference>
<dbReference type="Gene3D" id="2.40.50.140">
    <property type="entry name" value="Nucleic acid-binding proteins"/>
    <property type="match status" value="1"/>
</dbReference>
<dbReference type="InterPro" id="IPR012340">
    <property type="entry name" value="NA-bd_OB-fold"/>
</dbReference>
<dbReference type="FunFam" id="3.40.50.300:FF:000042">
    <property type="entry name" value="Maltose/maltodextrin ABC transporter, ATP-binding protein"/>
    <property type="match status" value="1"/>
</dbReference>
<organism evidence="7 8">
    <name type="scientific">Acidilobus saccharovorans (strain DSM 16705 / JCM 18335 / VKM B-2471 / 345-15)</name>
    <dbReference type="NCBI Taxonomy" id="666510"/>
    <lineage>
        <taxon>Archaea</taxon>
        <taxon>Thermoproteota</taxon>
        <taxon>Thermoprotei</taxon>
        <taxon>Acidilobales</taxon>
        <taxon>Acidilobaceae</taxon>
        <taxon>Acidilobus</taxon>
    </lineage>
</organism>
<evidence type="ECO:0000256" key="5">
    <source>
        <dbReference type="ARBA" id="ARBA00023136"/>
    </source>
</evidence>
<dbReference type="HOGENOM" id="CLU_000604_1_1_2"/>
<dbReference type="InterPro" id="IPR008995">
    <property type="entry name" value="Mo/tungstate-bd_C_term_dom"/>
</dbReference>
<dbReference type="GO" id="GO:0055052">
    <property type="term" value="C:ATP-binding cassette (ABC) transporter complex, substrate-binding subunit-containing"/>
    <property type="evidence" value="ECO:0007669"/>
    <property type="project" value="TreeGrafter"/>
</dbReference>
<dbReference type="Pfam" id="PF00005">
    <property type="entry name" value="ABC_tran"/>
    <property type="match status" value="1"/>
</dbReference>
<reference evidence="7 8" key="1">
    <citation type="journal article" date="2010" name="Appl. Environ. Microbiol.">
        <title>The genome sequence of the crenarchaeon Acidilobus saccharovorans supports a new order, Acidilobales, and suggests an important ecological role in terrestrial acidic hot springs.</title>
        <authorList>
            <person name="Mardanov A.V."/>
            <person name="Svetlitchnyi V.A."/>
            <person name="Beletsky A.V."/>
            <person name="Prokofeva M.I."/>
            <person name="Bonch-Osmolovskaya E.A."/>
            <person name="Ravin N.V."/>
            <person name="Skryabin K.G."/>
        </authorList>
    </citation>
    <scope>NUCLEOTIDE SEQUENCE [LARGE SCALE GENOMIC DNA]</scope>
    <source>
        <strain evidence="8">DSM 16705 / JCM 18335 / VKM B-2471 / 345-15</strain>
    </source>
</reference>
<dbReference type="PANTHER" id="PTHR43875:SF4">
    <property type="entry name" value="GLUCOSE IMPORT ATP-BINDING PROTEIN GLCV"/>
    <property type="match status" value="1"/>
</dbReference>
<dbReference type="FunCoup" id="D9Q251">
    <property type="interactions" value="39"/>
</dbReference>
<dbReference type="InterPro" id="IPR027417">
    <property type="entry name" value="P-loop_NTPase"/>
</dbReference>
<evidence type="ECO:0000259" key="6">
    <source>
        <dbReference type="PROSITE" id="PS50893"/>
    </source>
</evidence>
<dbReference type="Proteomes" id="UP000000346">
    <property type="component" value="Chromosome"/>
</dbReference>
<dbReference type="PROSITE" id="PS50893">
    <property type="entry name" value="ABC_TRANSPORTER_2"/>
    <property type="match status" value="1"/>
</dbReference>
<dbReference type="InterPro" id="IPR015853">
    <property type="entry name" value="ABC_transpr_FbpC"/>
</dbReference>
<dbReference type="GO" id="GO:0005524">
    <property type="term" value="F:ATP binding"/>
    <property type="evidence" value="ECO:0007669"/>
    <property type="project" value="UniProtKB-KW"/>
</dbReference>
<sequence length="371" mass="40462">MASVRVENLKKIFRRGKIEVRAVDGITITIPDGQAFGVLGPSGHGKTTFLRLIAGLEVPTDGTIYFDDELVSAPGRIVVEPEHRGIAMVFQLWALYPNMTVYDNIAFPLRNAKVPKSEIDKKVKEIAEELGLTKVLNHYPRELSGGQMQRTAIARALVKNPRLLLMDEPFSNLDAAVRDSARALVRKIQRERKLTTIIVSHDPADIFSIAEVAGVIINGKFAQVSSPTDIYDNPANEVVAKLGGDINIVNVTVSGGFIYLSSSVKVPSPNPKLEGKYRLGVRPEDVMLSDSTDAPGMTFAGKVKVKVSSYVAGVFRTVVSPIDDDSVELMVNMGGYVEPGSEKNLLIRTQKIKLFDENGENVTLSALKTNS</sequence>